<name>A0A162C9A5_9CRUS</name>
<dbReference type="AlphaFoldDB" id="A0A162C9A5"/>
<accession>A0A162C9A5</accession>
<evidence type="ECO:0000313" key="1">
    <source>
        <dbReference type="EMBL" id="KZS13052.1"/>
    </source>
</evidence>
<reference evidence="1 2" key="1">
    <citation type="submission" date="2016-03" db="EMBL/GenBank/DDBJ databases">
        <title>EvidentialGene: Evidence-directed Construction of Genes on Genomes.</title>
        <authorList>
            <person name="Gilbert D.G."/>
            <person name="Choi J.-H."/>
            <person name="Mockaitis K."/>
            <person name="Colbourne J."/>
            <person name="Pfrender M."/>
        </authorList>
    </citation>
    <scope>NUCLEOTIDE SEQUENCE [LARGE SCALE GENOMIC DNA]</scope>
    <source>
        <strain evidence="1 2">Xinb3</strain>
        <tissue evidence="1">Complete organism</tissue>
    </source>
</reference>
<keyword evidence="2" id="KW-1185">Reference proteome</keyword>
<evidence type="ECO:0000313" key="2">
    <source>
        <dbReference type="Proteomes" id="UP000076858"/>
    </source>
</evidence>
<protein>
    <submittedName>
        <fullName evidence="1">Uncharacterized protein</fullName>
    </submittedName>
</protein>
<proteinExistence type="predicted"/>
<dbReference type="Proteomes" id="UP000076858">
    <property type="component" value="Unassembled WGS sequence"/>
</dbReference>
<sequence length="120" mass="13430">MLKERASLLKTSQVRLKSVRDGLVARLCSRPSLLKVVLGLRTTPSQDFGVNLNCVCLDFGFSSRIPLMAKCVFVLPTPPSAYSPPPIFSHSNFLLRQYIGRFNQLLFTRFPALRSPPLAH</sequence>
<gene>
    <name evidence="1" type="ORF">APZ42_021908</name>
</gene>
<comment type="caution">
    <text evidence="1">The sequence shown here is derived from an EMBL/GenBank/DDBJ whole genome shotgun (WGS) entry which is preliminary data.</text>
</comment>
<organism evidence="1 2">
    <name type="scientific">Daphnia magna</name>
    <dbReference type="NCBI Taxonomy" id="35525"/>
    <lineage>
        <taxon>Eukaryota</taxon>
        <taxon>Metazoa</taxon>
        <taxon>Ecdysozoa</taxon>
        <taxon>Arthropoda</taxon>
        <taxon>Crustacea</taxon>
        <taxon>Branchiopoda</taxon>
        <taxon>Diplostraca</taxon>
        <taxon>Cladocera</taxon>
        <taxon>Anomopoda</taxon>
        <taxon>Daphniidae</taxon>
        <taxon>Daphnia</taxon>
    </lineage>
</organism>
<dbReference type="EMBL" id="LRGB01001294">
    <property type="protein sequence ID" value="KZS13052.1"/>
    <property type="molecule type" value="Genomic_DNA"/>
</dbReference>